<keyword evidence="3" id="KW-0810">Translation regulation</keyword>
<feature type="compositionally biased region" description="Basic and acidic residues" evidence="9">
    <location>
        <begin position="629"/>
        <end position="659"/>
    </location>
</feature>
<organism evidence="11 12">
    <name type="scientific">Rhynchospora tenuis</name>
    <dbReference type="NCBI Taxonomy" id="198213"/>
    <lineage>
        <taxon>Eukaryota</taxon>
        <taxon>Viridiplantae</taxon>
        <taxon>Streptophyta</taxon>
        <taxon>Embryophyta</taxon>
        <taxon>Tracheophyta</taxon>
        <taxon>Spermatophyta</taxon>
        <taxon>Magnoliopsida</taxon>
        <taxon>Liliopsida</taxon>
        <taxon>Poales</taxon>
        <taxon>Cyperaceae</taxon>
        <taxon>Cyperoideae</taxon>
        <taxon>Rhynchosporeae</taxon>
        <taxon>Rhynchospora</taxon>
    </lineage>
</organism>
<keyword evidence="4" id="KW-0648">Protein biosynthesis</keyword>
<feature type="compositionally biased region" description="Basic and acidic residues" evidence="9">
    <location>
        <begin position="1270"/>
        <end position="1280"/>
    </location>
</feature>
<feature type="compositionally biased region" description="Polar residues" evidence="9">
    <location>
        <begin position="403"/>
        <end position="413"/>
    </location>
</feature>
<comment type="caution">
    <text evidence="11">The sequence shown here is derived from an EMBL/GenBank/DDBJ whole genome shotgun (WGS) entry which is preliminary data.</text>
</comment>
<evidence type="ECO:0000256" key="4">
    <source>
        <dbReference type="ARBA" id="ARBA00022917"/>
    </source>
</evidence>
<feature type="region of interest" description="Disordered" evidence="9">
    <location>
        <begin position="1475"/>
        <end position="1497"/>
    </location>
</feature>
<sequence>MSGNQNREGRRSGRSGSSGHHRSGYSGGGGKGGGGGGAAPPPGTGVSSYSGQPPLSSNRSFKKVGNVQGGPPRPNQSTISDASAGFAPATPPKGAASLNGSQSHFQPPLHETPNAPPTTVSEKPANVPPARNSFHPVPRGPPSQPPTKAPESSIPPSPLKGDQPRGAFPLQFGSINVGMMNGLQIPARTSSAPPNLDEQKRNQALLDASKSMPHGPPSTGPKPQLPHPKKDPTTTAHPNPVVAQSHPHPSTQPLPPQPKLPTQQAPPVQGLVHGPTPPQPRPPPNVISMPNMPIPVPFQHQQAPGQVQLQFGGHGPQIPTPQGIGPSSLQMSMTMPVGSASPQVQQPMFVSGMQPHGIPQQALLHQSQGMGFVPSTGHQLGPPQMGGLGMGSLGHQYPPPQQSPAKFNSTRKSPSVKITHPDTHEEVKLENVVPAARSIPNMAAQSQPVHMGYYQVPHGPYNPSAMYFTGAANMPLASNQMPTGPQPPRYPYPVSQPGQPITFLNSQSVINQVSSGKPVTAPPSHAHATDSEAVPAPVSARPTVTYAPSVKVEAPKQPKPSDKPGDGSHHVKENNVDVGVGSNAQPSKAISESNFKASVVPQVVSEMKATVEVPRASTAESRPVSAGAEIKKKDTVKRVDSIKEHQKKPYKEEDKKELEQPQMDVSHMVEGSKQTALGKEGDVADVKATVVLKSEPTSSSFETGKVQIENKGNLSETRTVAMDTDVSDAKQSPSETDRVQLEEKEAKMGPEKDKLSQEFNKLMEKSHEEPSATIQEADNHLQVVPKLAEDNTEEKQIRPASSTSSVSTDTESLSGQSFSHANGSTLPSELISSEVVAADKPLKQESKVVEVAAIRSASREKPVVEVPKKTTSKKKLRKDLLSKADAAGSSELYSAYKGPEEKTEANLETADILKSGDSTPAVEEAKREVTASEEEASGKGELDDWEDVADLSTPKLPPLEQKAQTTAIDVSGKKRYSRDFLLTFSQQYTDLPAGFQVEQGTESLFGGGFGGRSFDQPHPSPGRGQRADRRMGGSSGPPEDERWIKSPGPFSPARDMRMDMGQFNNAPPNLMNPRAGQGSNYGVLKYPRGQSPNQYVGGILSQPLPQGGGLHRSGSDMDRWQHVSGGIQRGLIPSPIASPHQVMHRAEKKYEVGKISDQEEAKQRQLKSILNKLTPQNFDKLFEQVKEVNIDSPDTLAGVISQIFDKALMEPTFCEMYATFCSRLATALPDFIIDNKKITFRVLLLNKCQEEFERGEREEAEADKTEEEGEVKQTQEEREEKRVKARRRMLGNIRLIGELYKKRMLTERIMHECIKKLLGPSQNPDEEDIEALCKLMSTIGEMIDHPKAKEHMDAYFDIMGKLSANQRYSSRVRFMLKDAIDLRKNKWQQRRKVEGPKKIEEVHRDAAQERQAQATRLARGGPVMNNPPMRRGPQMGLASPVSQQPGIRGMAPPQSSRGGYPMQDVRFEDRDRYHFDSRSMNPSLPLPQRGNRDESITLGPQGGLGRGMSIRGQPVISNTNSAVGDRLVTGPTNGFGSGTSSEFGYGPREGAAGMRLASPEERSGPPLGVGQRGLDRNFSAGSRLFPPVASQQSGVMASSPGATSHANLPDNVVKDKSVSAIREFYSAKDEKEVAMCIEELNSPGSYHLIISTWVSDSFERKEMERDLLYKLLVNLCKPNEGLFSQAQLHQGLETVLSTLEDAVNDAPKAPEFLGRLFAKFIAEDVMSLKDIGRLVLEGGEEPGFLIEAGLGGDVIGCTLEYIKVEKGDSFLNEVRTRSNLQLEDFKPPPGVRSRKLDPFL</sequence>
<evidence type="ECO:0000256" key="3">
    <source>
        <dbReference type="ARBA" id="ARBA00022845"/>
    </source>
</evidence>
<protein>
    <recommendedName>
        <fullName evidence="7">Eukaryotic translation initiation factor 4G</fullName>
    </recommendedName>
    <alternativeName>
        <fullName evidence="8">Eukaryotic initiation factor 4F subunit p220</fullName>
    </alternativeName>
</protein>
<evidence type="ECO:0000256" key="6">
    <source>
        <dbReference type="ARBA" id="ARBA00065571"/>
    </source>
</evidence>
<dbReference type="GO" id="GO:0006417">
    <property type="term" value="P:regulation of translation"/>
    <property type="evidence" value="ECO:0007669"/>
    <property type="project" value="UniProtKB-KW"/>
</dbReference>
<dbReference type="Proteomes" id="UP001210211">
    <property type="component" value="Unassembled WGS sequence"/>
</dbReference>
<dbReference type="Pfam" id="PF02847">
    <property type="entry name" value="MA3"/>
    <property type="match status" value="1"/>
</dbReference>
<feature type="compositionally biased region" description="Basic and acidic residues" evidence="9">
    <location>
        <begin position="787"/>
        <end position="797"/>
    </location>
</feature>
<feature type="region of interest" description="Disordered" evidence="9">
    <location>
        <begin position="695"/>
        <end position="825"/>
    </location>
</feature>
<feature type="compositionally biased region" description="Pro residues" evidence="9">
    <location>
        <begin position="250"/>
        <end position="259"/>
    </location>
</feature>
<dbReference type="PANTHER" id="PTHR23253:SF9">
    <property type="entry name" value="EUKARYOTIC TRANSLATION INITIATION FACTOR 4 GAMMA 2"/>
    <property type="match status" value="1"/>
</dbReference>
<dbReference type="InterPro" id="IPR003891">
    <property type="entry name" value="Initiation_fac_eIF4g_MI"/>
</dbReference>
<feature type="region of interest" description="Disordered" evidence="9">
    <location>
        <begin position="1549"/>
        <end position="1568"/>
    </location>
</feature>
<evidence type="ECO:0000313" key="11">
    <source>
        <dbReference type="EMBL" id="KAJ3689939.1"/>
    </source>
</evidence>
<dbReference type="GO" id="GO:0016281">
    <property type="term" value="C:eukaryotic translation initiation factor 4F complex"/>
    <property type="evidence" value="ECO:0007669"/>
    <property type="project" value="TreeGrafter"/>
</dbReference>
<dbReference type="Gene3D" id="1.25.40.180">
    <property type="match status" value="2"/>
</dbReference>
<evidence type="ECO:0000256" key="9">
    <source>
        <dbReference type="SAM" id="MobiDB-lite"/>
    </source>
</evidence>
<feature type="compositionally biased region" description="Polar residues" evidence="9">
    <location>
        <begin position="45"/>
        <end position="59"/>
    </location>
</feature>
<keyword evidence="2" id="KW-0396">Initiation factor</keyword>
<dbReference type="PROSITE" id="PS51366">
    <property type="entry name" value="MI"/>
    <property type="match status" value="1"/>
</dbReference>
<keyword evidence="12" id="KW-1185">Reference proteome</keyword>
<dbReference type="SUPFAM" id="SSF48371">
    <property type="entry name" value="ARM repeat"/>
    <property type="match status" value="2"/>
</dbReference>
<feature type="region of interest" description="Disordered" evidence="9">
    <location>
        <begin position="1"/>
        <end position="285"/>
    </location>
</feature>
<feature type="region of interest" description="Disordered" evidence="9">
    <location>
        <begin position="1002"/>
        <end position="1046"/>
    </location>
</feature>
<feature type="region of interest" description="Disordered" evidence="9">
    <location>
        <begin position="399"/>
        <end position="418"/>
    </location>
</feature>
<dbReference type="SMART" id="SM00543">
    <property type="entry name" value="MIF4G"/>
    <property type="match status" value="1"/>
</dbReference>
<dbReference type="PANTHER" id="PTHR23253">
    <property type="entry name" value="EUKARYOTIC TRANSLATION INITIATION FACTOR 4 GAMMA"/>
    <property type="match status" value="1"/>
</dbReference>
<dbReference type="InterPro" id="IPR003890">
    <property type="entry name" value="MIF4G-like_typ-3"/>
</dbReference>
<feature type="compositionally biased region" description="Gly residues" evidence="9">
    <location>
        <begin position="25"/>
        <end position="38"/>
    </location>
</feature>
<feature type="compositionally biased region" description="Basic and acidic residues" evidence="9">
    <location>
        <begin position="923"/>
        <end position="942"/>
    </location>
</feature>
<evidence type="ECO:0000313" key="12">
    <source>
        <dbReference type="Proteomes" id="UP001210211"/>
    </source>
</evidence>
<feature type="compositionally biased region" description="Acidic residues" evidence="9">
    <location>
        <begin position="1258"/>
        <end position="1269"/>
    </location>
</feature>
<feature type="region of interest" description="Disordered" evidence="9">
    <location>
        <begin position="612"/>
        <end position="664"/>
    </location>
</feature>
<comment type="subunit">
    <text evidence="6">EIF4F is a multi-subunit complex, the composition of which varies with external and internal environmental conditions. It is composed of at least EIF4A, EIF4E and EIF4G. In higher plants two isoforms of EIF4F have been identified, named isoform EIF4F and isoform EIF(iso)4F. Isoform EIF4F has subunits p220 and p26, whereas isoform EIF(iso)4F has subunits p82 and p28.</text>
</comment>
<reference evidence="11 12" key="1">
    <citation type="journal article" date="2022" name="Cell">
        <title>Repeat-based holocentromeres influence genome architecture and karyotype evolution.</title>
        <authorList>
            <person name="Hofstatter P.G."/>
            <person name="Thangavel G."/>
            <person name="Lux T."/>
            <person name="Neumann P."/>
            <person name="Vondrak T."/>
            <person name="Novak P."/>
            <person name="Zhang M."/>
            <person name="Costa L."/>
            <person name="Castellani M."/>
            <person name="Scott A."/>
            <person name="Toegelov H."/>
            <person name="Fuchs J."/>
            <person name="Mata-Sucre Y."/>
            <person name="Dias Y."/>
            <person name="Vanzela A.L.L."/>
            <person name="Huettel B."/>
            <person name="Almeida C.C.S."/>
            <person name="Simkova H."/>
            <person name="Souza G."/>
            <person name="Pedrosa-Harand A."/>
            <person name="Macas J."/>
            <person name="Mayer K.F.X."/>
            <person name="Houben A."/>
            <person name="Marques A."/>
        </authorList>
    </citation>
    <scope>NUCLEOTIDE SEQUENCE [LARGE SCALE GENOMIC DNA]</scope>
    <source>
        <strain evidence="11">RhyTen1mFocal</strain>
    </source>
</reference>
<feature type="region of interest" description="Disordered" evidence="9">
    <location>
        <begin position="855"/>
        <end position="966"/>
    </location>
</feature>
<dbReference type="FunFam" id="1.25.40.180:FF:000034">
    <property type="entry name" value="Eukaryotic translation initiation factor 4G"/>
    <property type="match status" value="1"/>
</dbReference>
<feature type="region of interest" description="Disordered" evidence="9">
    <location>
        <begin position="514"/>
        <end position="589"/>
    </location>
</feature>
<comment type="function">
    <text evidence="5">Component of the protein complex eIF4F, which is involved in the recognition of the mRNA cap, ATP-dependent unwinding of 5'-terminal secondary structure and recruitment of mRNA to the ribosome.</text>
</comment>
<feature type="compositionally biased region" description="Basic and acidic residues" evidence="9">
    <location>
        <begin position="857"/>
        <end position="868"/>
    </location>
</feature>
<evidence type="ECO:0000256" key="5">
    <source>
        <dbReference type="ARBA" id="ARBA00053217"/>
    </source>
</evidence>
<comment type="similarity">
    <text evidence="1">Belongs to the eukaryotic initiation factor 4G family.</text>
</comment>
<name>A0AAD5ZAS8_9POAL</name>
<evidence type="ECO:0000256" key="1">
    <source>
        <dbReference type="ARBA" id="ARBA00005775"/>
    </source>
</evidence>
<gene>
    <name evidence="11" type="ORF">LUZ61_019103</name>
</gene>
<dbReference type="InterPro" id="IPR016024">
    <property type="entry name" value="ARM-type_fold"/>
</dbReference>
<feature type="compositionally biased region" description="Low complexity" evidence="9">
    <location>
        <begin position="801"/>
        <end position="814"/>
    </location>
</feature>
<evidence type="ECO:0000256" key="2">
    <source>
        <dbReference type="ARBA" id="ARBA00022540"/>
    </source>
</evidence>
<dbReference type="FunFam" id="1.25.40.180:FF:000024">
    <property type="entry name" value="Eukaryotic translation initiation factor 4G"/>
    <property type="match status" value="1"/>
</dbReference>
<feature type="compositionally biased region" description="Basic and acidic residues" evidence="9">
    <location>
        <begin position="735"/>
        <end position="770"/>
    </location>
</feature>
<dbReference type="Pfam" id="PF02854">
    <property type="entry name" value="MIF4G"/>
    <property type="match status" value="1"/>
</dbReference>
<proteinExistence type="inferred from homology"/>
<feature type="compositionally biased region" description="Polar residues" evidence="9">
    <location>
        <begin position="815"/>
        <end position="825"/>
    </location>
</feature>
<evidence type="ECO:0000256" key="7">
    <source>
        <dbReference type="ARBA" id="ARBA00067320"/>
    </source>
</evidence>
<feature type="compositionally biased region" description="Basic and acidic residues" evidence="9">
    <location>
        <begin position="553"/>
        <end position="575"/>
    </location>
</feature>
<evidence type="ECO:0000259" key="10">
    <source>
        <dbReference type="PROSITE" id="PS51366"/>
    </source>
</evidence>
<accession>A0AAD5ZAS8</accession>
<feature type="compositionally biased region" description="Pro residues" evidence="9">
    <location>
        <begin position="138"/>
        <end position="158"/>
    </location>
</feature>
<dbReference type="EMBL" id="JAMRDG010000002">
    <property type="protein sequence ID" value="KAJ3689939.1"/>
    <property type="molecule type" value="Genomic_DNA"/>
</dbReference>
<dbReference type="SMART" id="SM00544">
    <property type="entry name" value="MA3"/>
    <property type="match status" value="1"/>
</dbReference>
<feature type="compositionally biased region" description="Pro residues" evidence="9">
    <location>
        <begin position="214"/>
        <end position="226"/>
    </location>
</feature>
<dbReference type="GO" id="GO:0003729">
    <property type="term" value="F:mRNA binding"/>
    <property type="evidence" value="ECO:0007669"/>
    <property type="project" value="TreeGrafter"/>
</dbReference>
<feature type="compositionally biased region" description="Pro residues" evidence="9">
    <location>
        <begin position="275"/>
        <end position="285"/>
    </location>
</feature>
<feature type="region of interest" description="Disordered" evidence="9">
    <location>
        <begin position="1388"/>
        <end position="1462"/>
    </location>
</feature>
<evidence type="ECO:0000256" key="8">
    <source>
        <dbReference type="ARBA" id="ARBA00079578"/>
    </source>
</evidence>
<dbReference type="GO" id="GO:0003743">
    <property type="term" value="F:translation initiation factor activity"/>
    <property type="evidence" value="ECO:0007669"/>
    <property type="project" value="UniProtKB-KW"/>
</dbReference>
<feature type="domain" description="MI" evidence="10">
    <location>
        <begin position="1612"/>
        <end position="1736"/>
    </location>
</feature>
<feature type="region of interest" description="Disordered" evidence="9">
    <location>
        <begin position="1254"/>
        <end position="1280"/>
    </location>
</feature>
<feature type="compositionally biased region" description="Basic and acidic residues" evidence="9">
    <location>
        <begin position="1391"/>
        <end position="1408"/>
    </location>
</feature>